<keyword evidence="3" id="KW-1185">Reference proteome</keyword>
<proteinExistence type="predicted"/>
<sequence length="83" mass="9425">MKINWKVRFRNKTFLLTFIPFVISFVYQLLSMFDIFPKVSENNILNLVTQLINALALLGLVVDGTTVGIGDSEKALTYEEPSK</sequence>
<gene>
    <name evidence="2" type="ORF">SAMN05421659_102202</name>
</gene>
<evidence type="ECO:0000313" key="3">
    <source>
        <dbReference type="Proteomes" id="UP000199701"/>
    </source>
</evidence>
<protein>
    <submittedName>
        <fullName evidence="2">Holin, phage phi LC3 family</fullName>
    </submittedName>
</protein>
<keyword evidence="1" id="KW-0812">Transmembrane</keyword>
<reference evidence="2 3" key="1">
    <citation type="submission" date="2016-10" db="EMBL/GenBank/DDBJ databases">
        <authorList>
            <person name="de Groot N.N."/>
        </authorList>
    </citation>
    <scope>NUCLEOTIDE SEQUENCE [LARGE SCALE GENOMIC DNA]</scope>
    <source>
        <strain evidence="2 3">DSM 9179</strain>
    </source>
</reference>
<feature type="transmembrane region" description="Helical" evidence="1">
    <location>
        <begin position="50"/>
        <end position="69"/>
    </location>
</feature>
<accession>A0A1I0MW24</accession>
<dbReference type="NCBIfam" id="TIGR01598">
    <property type="entry name" value="holin_phiLC3"/>
    <property type="match status" value="1"/>
</dbReference>
<keyword evidence="1" id="KW-1133">Transmembrane helix</keyword>
<dbReference type="InterPro" id="IPR006485">
    <property type="entry name" value="Phage-like_holin"/>
</dbReference>
<evidence type="ECO:0000256" key="1">
    <source>
        <dbReference type="SAM" id="Phobius"/>
    </source>
</evidence>
<dbReference type="Pfam" id="PF04531">
    <property type="entry name" value="Phage_holin_1"/>
    <property type="match status" value="1"/>
</dbReference>
<feature type="transmembrane region" description="Helical" evidence="1">
    <location>
        <begin position="12"/>
        <end position="30"/>
    </location>
</feature>
<dbReference type="EMBL" id="FOJI01000002">
    <property type="protein sequence ID" value="SEV93071.1"/>
    <property type="molecule type" value="Genomic_DNA"/>
</dbReference>
<name>A0A1I0MW24_9FIRM</name>
<dbReference type="OrthoDB" id="3176072at2"/>
<keyword evidence="1" id="KW-0472">Membrane</keyword>
<organism evidence="2 3">
    <name type="scientific">[Clostridium] fimetarium</name>
    <dbReference type="NCBI Taxonomy" id="99656"/>
    <lineage>
        <taxon>Bacteria</taxon>
        <taxon>Bacillati</taxon>
        <taxon>Bacillota</taxon>
        <taxon>Clostridia</taxon>
        <taxon>Lachnospirales</taxon>
        <taxon>Lachnospiraceae</taxon>
    </lineage>
</organism>
<dbReference type="RefSeq" id="WP_092450591.1">
    <property type="nucleotide sequence ID" value="NZ_FOJI01000002.1"/>
</dbReference>
<dbReference type="Proteomes" id="UP000199701">
    <property type="component" value="Unassembled WGS sequence"/>
</dbReference>
<dbReference type="STRING" id="99656.SAMN05421659_102202"/>
<dbReference type="AlphaFoldDB" id="A0A1I0MW24"/>
<evidence type="ECO:0000313" key="2">
    <source>
        <dbReference type="EMBL" id="SEV93071.1"/>
    </source>
</evidence>